<dbReference type="InterPro" id="IPR013792">
    <property type="entry name" value="RNA3'P_cycl/enolpyr_Trfase_a/b"/>
</dbReference>
<comment type="caution">
    <text evidence="3">The sequence shown here is derived from an EMBL/GenBank/DDBJ whole genome shotgun (WGS) entry which is preliminary data.</text>
</comment>
<evidence type="ECO:0000259" key="2">
    <source>
        <dbReference type="Pfam" id="PF00275"/>
    </source>
</evidence>
<dbReference type="SUPFAM" id="SSF55205">
    <property type="entry name" value="EPT/RTPC-like"/>
    <property type="match status" value="1"/>
</dbReference>
<gene>
    <name evidence="3" type="primary">aroA_35</name>
    <name evidence="3" type="ORF">SDC9_126280</name>
</gene>
<evidence type="ECO:0000256" key="1">
    <source>
        <dbReference type="ARBA" id="ARBA00022679"/>
    </source>
</evidence>
<feature type="domain" description="Enolpyruvate transferase" evidence="2">
    <location>
        <begin position="1"/>
        <end position="69"/>
    </location>
</feature>
<dbReference type="InterPro" id="IPR001986">
    <property type="entry name" value="Enolpyruvate_Tfrase_dom"/>
</dbReference>
<sequence length="80" mass="8509">MLRALGVAVEEREDALVITGGKLTGGVVNSEKDHRIVMAAAVASIRCRGGMTILNADAVNKSYPAFFEDFNRLGGHAHVI</sequence>
<dbReference type="InterPro" id="IPR036968">
    <property type="entry name" value="Enolpyruvate_Tfrase_sf"/>
</dbReference>
<dbReference type="Gene3D" id="3.65.10.10">
    <property type="entry name" value="Enolpyruvate transferase domain"/>
    <property type="match status" value="1"/>
</dbReference>
<reference evidence="3" key="1">
    <citation type="submission" date="2019-08" db="EMBL/GenBank/DDBJ databases">
        <authorList>
            <person name="Kucharzyk K."/>
            <person name="Murdoch R.W."/>
            <person name="Higgins S."/>
            <person name="Loffler F."/>
        </authorList>
    </citation>
    <scope>NUCLEOTIDE SEQUENCE</scope>
</reference>
<organism evidence="3">
    <name type="scientific">bioreactor metagenome</name>
    <dbReference type="NCBI Taxonomy" id="1076179"/>
    <lineage>
        <taxon>unclassified sequences</taxon>
        <taxon>metagenomes</taxon>
        <taxon>ecological metagenomes</taxon>
    </lineage>
</organism>
<name>A0A645CQR2_9ZZZZ</name>
<accession>A0A645CQR2</accession>
<protein>
    <submittedName>
        <fullName evidence="3">3-phosphoshikimate 1-carboxyvinyltransferase</fullName>
        <ecNumber evidence="3">2.5.1.19</ecNumber>
    </submittedName>
</protein>
<dbReference type="Pfam" id="PF00275">
    <property type="entry name" value="EPSP_synthase"/>
    <property type="match status" value="1"/>
</dbReference>
<dbReference type="PANTHER" id="PTHR21090:SF5">
    <property type="entry name" value="PENTAFUNCTIONAL AROM POLYPEPTIDE"/>
    <property type="match status" value="1"/>
</dbReference>
<dbReference type="GO" id="GO:0003866">
    <property type="term" value="F:3-phosphoshikimate 1-carboxyvinyltransferase activity"/>
    <property type="evidence" value="ECO:0007669"/>
    <property type="project" value="UniProtKB-EC"/>
</dbReference>
<keyword evidence="1 3" id="KW-0808">Transferase</keyword>
<dbReference type="EC" id="2.5.1.19" evidence="3"/>
<dbReference type="EMBL" id="VSSQ01029213">
    <property type="protein sequence ID" value="MPM79247.1"/>
    <property type="molecule type" value="Genomic_DNA"/>
</dbReference>
<evidence type="ECO:0000313" key="3">
    <source>
        <dbReference type="EMBL" id="MPM79247.1"/>
    </source>
</evidence>
<dbReference type="GO" id="GO:0009423">
    <property type="term" value="P:chorismate biosynthetic process"/>
    <property type="evidence" value="ECO:0007669"/>
    <property type="project" value="TreeGrafter"/>
</dbReference>
<proteinExistence type="predicted"/>
<dbReference type="AlphaFoldDB" id="A0A645CQR2"/>
<dbReference type="PANTHER" id="PTHR21090">
    <property type="entry name" value="AROM/DEHYDROQUINATE SYNTHASE"/>
    <property type="match status" value="1"/>
</dbReference>